<dbReference type="PROSITE" id="PS01124">
    <property type="entry name" value="HTH_ARAC_FAMILY_2"/>
    <property type="match status" value="1"/>
</dbReference>
<dbReference type="InterPro" id="IPR009057">
    <property type="entry name" value="Homeodomain-like_sf"/>
</dbReference>
<dbReference type="InterPro" id="IPR018060">
    <property type="entry name" value="HTH_AraC"/>
</dbReference>
<keyword evidence="5" id="KW-0804">Transcription</keyword>
<organism evidence="7 8">
    <name type="scientific">Streptomyces syringium</name>
    <dbReference type="NCBI Taxonomy" id="76729"/>
    <lineage>
        <taxon>Bacteria</taxon>
        <taxon>Bacillati</taxon>
        <taxon>Actinomycetota</taxon>
        <taxon>Actinomycetes</taxon>
        <taxon>Kitasatosporales</taxon>
        <taxon>Streptomycetaceae</taxon>
        <taxon>Streptomyces</taxon>
    </lineage>
</organism>
<keyword evidence="8" id="KW-1185">Reference proteome</keyword>
<dbReference type="SMART" id="SM00342">
    <property type="entry name" value="HTH_ARAC"/>
    <property type="match status" value="1"/>
</dbReference>
<reference evidence="7 8" key="1">
    <citation type="submission" date="2021-03" db="EMBL/GenBank/DDBJ databases">
        <title>Sequencing the genomes of 1000 actinobacteria strains.</title>
        <authorList>
            <person name="Klenk H.-P."/>
        </authorList>
    </citation>
    <scope>NUCLEOTIDE SEQUENCE [LARGE SCALE GENOMIC DNA]</scope>
    <source>
        <strain evidence="7 8">DSM 41480</strain>
    </source>
</reference>
<dbReference type="InterPro" id="IPR018062">
    <property type="entry name" value="HTH_AraC-typ_CS"/>
</dbReference>
<keyword evidence="1" id="KW-0963">Cytoplasm</keyword>
<evidence type="ECO:0000259" key="6">
    <source>
        <dbReference type="PROSITE" id="PS01124"/>
    </source>
</evidence>
<evidence type="ECO:0000256" key="4">
    <source>
        <dbReference type="ARBA" id="ARBA00023159"/>
    </source>
</evidence>
<keyword evidence="4" id="KW-0010">Activator</keyword>
<comment type="caution">
    <text evidence="7">The sequence shown here is derived from an EMBL/GenBank/DDBJ whole genome shotgun (WGS) entry which is preliminary data.</text>
</comment>
<dbReference type="SUPFAM" id="SSF51215">
    <property type="entry name" value="Regulatory protein AraC"/>
    <property type="match status" value="1"/>
</dbReference>
<evidence type="ECO:0000256" key="5">
    <source>
        <dbReference type="ARBA" id="ARBA00023163"/>
    </source>
</evidence>
<dbReference type="InterPro" id="IPR037923">
    <property type="entry name" value="HTH-like"/>
</dbReference>
<evidence type="ECO:0000313" key="7">
    <source>
        <dbReference type="EMBL" id="MBP2401291.1"/>
    </source>
</evidence>
<dbReference type="Gene3D" id="2.60.120.10">
    <property type="entry name" value="Jelly Rolls"/>
    <property type="match status" value="1"/>
</dbReference>
<dbReference type="SUPFAM" id="SSF46689">
    <property type="entry name" value="Homeodomain-like"/>
    <property type="match status" value="2"/>
</dbReference>
<dbReference type="RefSeq" id="WP_209513870.1">
    <property type="nucleotide sequence ID" value="NZ_JAGIOH010000001.1"/>
</dbReference>
<keyword evidence="3" id="KW-0238">DNA-binding</keyword>
<accession>A0ABS4XXN8</accession>
<gene>
    <name evidence="7" type="ORF">JO379_000760</name>
</gene>
<dbReference type="Pfam" id="PF12852">
    <property type="entry name" value="Cupin_6"/>
    <property type="match status" value="1"/>
</dbReference>
<evidence type="ECO:0000256" key="1">
    <source>
        <dbReference type="ARBA" id="ARBA00022490"/>
    </source>
</evidence>
<dbReference type="InterPro" id="IPR014710">
    <property type="entry name" value="RmlC-like_jellyroll"/>
</dbReference>
<dbReference type="Proteomes" id="UP001519291">
    <property type="component" value="Unassembled WGS sequence"/>
</dbReference>
<dbReference type="Pfam" id="PF12833">
    <property type="entry name" value="HTH_18"/>
    <property type="match status" value="1"/>
</dbReference>
<protein>
    <submittedName>
        <fullName evidence="7">AraC-like DNA-binding protein</fullName>
    </submittedName>
</protein>
<dbReference type="Gene3D" id="1.10.10.60">
    <property type="entry name" value="Homeodomain-like"/>
    <property type="match status" value="2"/>
</dbReference>
<dbReference type="InterPro" id="IPR032783">
    <property type="entry name" value="AraC_lig"/>
</dbReference>
<evidence type="ECO:0000313" key="8">
    <source>
        <dbReference type="Proteomes" id="UP001519291"/>
    </source>
</evidence>
<proteinExistence type="predicted"/>
<name>A0ABS4XXN8_9ACTN</name>
<dbReference type="EMBL" id="JAGIOH010000001">
    <property type="protein sequence ID" value="MBP2401291.1"/>
    <property type="molecule type" value="Genomic_DNA"/>
</dbReference>
<dbReference type="GeneID" id="91567635"/>
<dbReference type="PANTHER" id="PTHR46796:SF13">
    <property type="entry name" value="HTH-TYPE TRANSCRIPTIONAL ACTIVATOR RHAS"/>
    <property type="match status" value="1"/>
</dbReference>
<evidence type="ECO:0000256" key="3">
    <source>
        <dbReference type="ARBA" id="ARBA00023125"/>
    </source>
</evidence>
<sequence>MDVLSDAVAALRTGRPYSALSGRHGRWRTDIEPFAGAGFHVVLRGSCLMLPQGGGEPITLAAGDVVFLPHGTPHALTGCDDPADTPSDTVSVSCDAPQADPSHAPLVLLCGAYRLDQTRAHPLLADFPEVIHLPAHHGRHPALRATVTLLGDELQSPGQGTDATLPALLDLLLIYLMRAWFDERSARPGTGWCRALADPAIGAALRTVHDNPARPWTVADLAGRAGLSRAAFARRFTTLVGRPPLTYLTWWRLTLAASLLRESDAPLAAVAQRVGYTSQFAFATAFKRAYGVSAGRYRQERHDDHRHISDWAMTTTTTTGSQQLIPA</sequence>
<dbReference type="PROSITE" id="PS00041">
    <property type="entry name" value="HTH_ARAC_FAMILY_1"/>
    <property type="match status" value="1"/>
</dbReference>
<evidence type="ECO:0000256" key="2">
    <source>
        <dbReference type="ARBA" id="ARBA00023015"/>
    </source>
</evidence>
<dbReference type="PANTHER" id="PTHR46796">
    <property type="entry name" value="HTH-TYPE TRANSCRIPTIONAL ACTIVATOR RHAS-RELATED"/>
    <property type="match status" value="1"/>
</dbReference>
<feature type="domain" description="HTH araC/xylS-type" evidence="6">
    <location>
        <begin position="202"/>
        <end position="300"/>
    </location>
</feature>
<dbReference type="InterPro" id="IPR050204">
    <property type="entry name" value="AraC_XylS_family_regulators"/>
</dbReference>
<keyword evidence="2" id="KW-0805">Transcription regulation</keyword>